<proteinExistence type="predicted"/>
<name>A0A395RY99_FUSSP</name>
<dbReference type="Proteomes" id="UP000266152">
    <property type="component" value="Unassembled WGS sequence"/>
</dbReference>
<dbReference type="STRING" id="5514.A0A395RY99"/>
<evidence type="ECO:0000313" key="3">
    <source>
        <dbReference type="Proteomes" id="UP000266152"/>
    </source>
</evidence>
<reference evidence="2 3" key="1">
    <citation type="journal article" date="2018" name="PLoS Pathog.">
        <title>Evolution of structural diversity of trichothecenes, a family of toxins produced by plant pathogenic and entomopathogenic fungi.</title>
        <authorList>
            <person name="Proctor R.H."/>
            <person name="McCormick S.P."/>
            <person name="Kim H.S."/>
            <person name="Cardoza R.E."/>
            <person name="Stanley A.M."/>
            <person name="Lindo L."/>
            <person name="Kelly A."/>
            <person name="Brown D.W."/>
            <person name="Lee T."/>
            <person name="Vaughan M.M."/>
            <person name="Alexander N.J."/>
            <person name="Busman M."/>
            <person name="Gutierrez S."/>
        </authorList>
    </citation>
    <scope>NUCLEOTIDE SEQUENCE [LARGE SCALE GENOMIC DNA]</scope>
    <source>
        <strain evidence="2 3">NRRL 3299</strain>
    </source>
</reference>
<gene>
    <name evidence="2" type="ORF">FSPOR_7520</name>
</gene>
<dbReference type="SUPFAM" id="SSF52540">
    <property type="entry name" value="P-loop containing nucleoside triphosphate hydrolases"/>
    <property type="match status" value="1"/>
</dbReference>
<protein>
    <submittedName>
        <fullName evidence="2">Chloramphenicol phosphotransferase</fullName>
    </submittedName>
</protein>
<evidence type="ECO:0000256" key="1">
    <source>
        <dbReference type="SAM" id="MobiDB-lite"/>
    </source>
</evidence>
<dbReference type="GO" id="GO:0016740">
    <property type="term" value="F:transferase activity"/>
    <property type="evidence" value="ECO:0007669"/>
    <property type="project" value="UniProtKB-KW"/>
</dbReference>
<comment type="caution">
    <text evidence="2">The sequence shown here is derived from an EMBL/GenBank/DDBJ whole genome shotgun (WGS) entry which is preliminary data.</text>
</comment>
<evidence type="ECO:0000313" key="2">
    <source>
        <dbReference type="EMBL" id="RGP65130.1"/>
    </source>
</evidence>
<feature type="compositionally biased region" description="Low complexity" evidence="1">
    <location>
        <begin position="232"/>
        <end position="252"/>
    </location>
</feature>
<dbReference type="AlphaFoldDB" id="A0A395RY99"/>
<accession>A0A395RY99</accession>
<dbReference type="EMBL" id="PXOF01000107">
    <property type="protein sequence ID" value="RGP65130.1"/>
    <property type="molecule type" value="Genomic_DNA"/>
</dbReference>
<feature type="region of interest" description="Disordered" evidence="1">
    <location>
        <begin position="222"/>
        <end position="252"/>
    </location>
</feature>
<dbReference type="InterPro" id="IPR027417">
    <property type="entry name" value="P-loop_NTPase"/>
</dbReference>
<keyword evidence="2" id="KW-0808">Transferase</keyword>
<sequence>MGINTPIRAEIYKMLLYEEGAMFKQHTDSHGALALPNLEDLQQHHAPNPNIVQTESSSSRKIVVLNGFPGTGKFTILKRLQKHLSDGGSTCLLDNHLLIDPVATVIPDRSDRHHQLRRLVRAPIFVELGKRAKDGDTILMTACLVADNQRDDGFLHEHLDIARDNGVPIYWINLHCDADILEKRPSTPERQEGSKSKLTDVSVLRNIIKNSQLIKLPDKEINDTSKYSERPSATTSSTTTPITTATSSTTVTSTASSAIMMRTARPVFYT</sequence>
<dbReference type="CDD" id="cd01983">
    <property type="entry name" value="SIMIBI"/>
    <property type="match status" value="1"/>
</dbReference>
<keyword evidence="3" id="KW-1185">Reference proteome</keyword>
<organism evidence="2 3">
    <name type="scientific">Fusarium sporotrichioides</name>
    <dbReference type="NCBI Taxonomy" id="5514"/>
    <lineage>
        <taxon>Eukaryota</taxon>
        <taxon>Fungi</taxon>
        <taxon>Dikarya</taxon>
        <taxon>Ascomycota</taxon>
        <taxon>Pezizomycotina</taxon>
        <taxon>Sordariomycetes</taxon>
        <taxon>Hypocreomycetidae</taxon>
        <taxon>Hypocreales</taxon>
        <taxon>Nectriaceae</taxon>
        <taxon>Fusarium</taxon>
    </lineage>
</organism>
<dbReference type="Gene3D" id="3.40.50.300">
    <property type="entry name" value="P-loop containing nucleotide triphosphate hydrolases"/>
    <property type="match status" value="1"/>
</dbReference>